<dbReference type="SUPFAM" id="SSF50621">
    <property type="entry name" value="Alanine racemase C-terminal domain-like"/>
    <property type="match status" value="1"/>
</dbReference>
<dbReference type="PANTHER" id="PTHR30511:SF4">
    <property type="entry name" value="ALANINE RACEMASE, BIOSYNTHETIC"/>
    <property type="match status" value="1"/>
</dbReference>
<dbReference type="GO" id="GO:0008784">
    <property type="term" value="F:alanine racemase activity"/>
    <property type="evidence" value="ECO:0007669"/>
    <property type="project" value="UniProtKB-UniRule"/>
</dbReference>
<dbReference type="KEGG" id="ptc:phytr_1510"/>
<name>A0A2P1P763_9RICK</name>
<reference evidence="12 13" key="1">
    <citation type="submission" date="2018-03" db="EMBL/GenBank/DDBJ databases">
        <title>A gene transfer event suggests a long-term partnership between eustigmatophyte algae and a novel lineage of endosymbiotic bacteria.</title>
        <authorList>
            <person name="Yurchenko T."/>
            <person name="Sevcikova T."/>
            <person name="Pribyl P."/>
            <person name="El Karkouri K."/>
            <person name="Klimes V."/>
            <person name="Amaral R."/>
            <person name="Zbrankova V."/>
            <person name="Kim E."/>
            <person name="Raoult D."/>
            <person name="Santos L.M.A."/>
            <person name="Elias M."/>
        </authorList>
    </citation>
    <scope>NUCLEOTIDE SEQUENCE [LARGE SCALE GENOMIC DNA]</scope>
    <source>
        <strain evidence="12">CCALA 838</strain>
    </source>
</reference>
<dbReference type="SMART" id="SM01005">
    <property type="entry name" value="Ala_racemase_C"/>
    <property type="match status" value="1"/>
</dbReference>
<dbReference type="Proteomes" id="UP000241762">
    <property type="component" value="Chromosome"/>
</dbReference>
<dbReference type="AlphaFoldDB" id="A0A2P1P763"/>
<evidence type="ECO:0000313" key="13">
    <source>
        <dbReference type="Proteomes" id="UP000241762"/>
    </source>
</evidence>
<dbReference type="GO" id="GO:0005829">
    <property type="term" value="C:cytosol"/>
    <property type="evidence" value="ECO:0007669"/>
    <property type="project" value="TreeGrafter"/>
</dbReference>
<dbReference type="GO" id="GO:0030632">
    <property type="term" value="P:D-alanine biosynthetic process"/>
    <property type="evidence" value="ECO:0007669"/>
    <property type="project" value="UniProtKB-UniRule"/>
</dbReference>
<evidence type="ECO:0000256" key="1">
    <source>
        <dbReference type="ARBA" id="ARBA00000316"/>
    </source>
</evidence>
<evidence type="ECO:0000256" key="5">
    <source>
        <dbReference type="ARBA" id="ARBA00022898"/>
    </source>
</evidence>
<dbReference type="Pfam" id="PF01168">
    <property type="entry name" value="Ala_racemase_N"/>
    <property type="match status" value="1"/>
</dbReference>
<comment type="cofactor">
    <cofactor evidence="2 8 9">
        <name>pyridoxal 5'-phosphate</name>
        <dbReference type="ChEBI" id="CHEBI:597326"/>
    </cofactor>
</comment>
<evidence type="ECO:0000256" key="7">
    <source>
        <dbReference type="ARBA" id="ARBA00037912"/>
    </source>
</evidence>
<evidence type="ECO:0000256" key="3">
    <source>
        <dbReference type="ARBA" id="ARBA00007880"/>
    </source>
</evidence>
<dbReference type="InterPro" id="IPR001608">
    <property type="entry name" value="Ala_racemase_N"/>
</dbReference>
<dbReference type="HAMAP" id="MF_01201">
    <property type="entry name" value="Ala_racemase"/>
    <property type="match status" value="1"/>
</dbReference>
<organism evidence="12 13">
    <name type="scientific">Candidatus Phycorickettsia trachydisci</name>
    <dbReference type="NCBI Taxonomy" id="2115978"/>
    <lineage>
        <taxon>Bacteria</taxon>
        <taxon>Pseudomonadati</taxon>
        <taxon>Pseudomonadota</taxon>
        <taxon>Alphaproteobacteria</taxon>
        <taxon>Rickettsiales</taxon>
        <taxon>Rickettsiaceae</taxon>
        <taxon>Candidatus Phycorickettsia</taxon>
    </lineage>
</organism>
<dbReference type="InterPro" id="IPR029066">
    <property type="entry name" value="PLP-binding_barrel"/>
</dbReference>
<dbReference type="PRINTS" id="PR00992">
    <property type="entry name" value="ALARACEMASE"/>
</dbReference>
<evidence type="ECO:0000256" key="8">
    <source>
        <dbReference type="HAMAP-Rule" id="MF_01201"/>
    </source>
</evidence>
<feature type="binding site" evidence="8 10">
    <location>
        <position position="305"/>
    </location>
    <ligand>
        <name>substrate</name>
    </ligand>
</feature>
<dbReference type="GO" id="GO:0030170">
    <property type="term" value="F:pyridoxal phosphate binding"/>
    <property type="evidence" value="ECO:0007669"/>
    <property type="project" value="UniProtKB-UniRule"/>
</dbReference>
<evidence type="ECO:0000256" key="2">
    <source>
        <dbReference type="ARBA" id="ARBA00001933"/>
    </source>
</evidence>
<evidence type="ECO:0000256" key="6">
    <source>
        <dbReference type="ARBA" id="ARBA00023235"/>
    </source>
</evidence>
<feature type="binding site" evidence="8 10">
    <location>
        <position position="132"/>
    </location>
    <ligand>
        <name>substrate</name>
    </ligand>
</feature>
<feature type="modified residue" description="N6-(pyridoxal phosphate)lysine" evidence="8 9">
    <location>
        <position position="35"/>
    </location>
</feature>
<protein>
    <recommendedName>
        <fullName evidence="4 8">Alanine racemase</fullName>
        <ecNumber evidence="4 8">5.1.1.1</ecNumber>
    </recommendedName>
</protein>
<accession>A0A2P1P763</accession>
<comment type="function">
    <text evidence="8">Catalyzes the interconversion of L-alanine and D-alanine. May also act on other amino acids.</text>
</comment>
<keyword evidence="6 8" id="KW-0413">Isomerase</keyword>
<dbReference type="PANTHER" id="PTHR30511">
    <property type="entry name" value="ALANINE RACEMASE"/>
    <property type="match status" value="1"/>
</dbReference>
<dbReference type="FunFam" id="3.20.20.10:FF:000002">
    <property type="entry name" value="Alanine racemase"/>
    <property type="match status" value="1"/>
</dbReference>
<dbReference type="RefSeq" id="WP_106873983.1">
    <property type="nucleotide sequence ID" value="NZ_CP027845.1"/>
</dbReference>
<dbReference type="InterPro" id="IPR009006">
    <property type="entry name" value="Ala_racemase/Decarboxylase_C"/>
</dbReference>
<keyword evidence="5 8" id="KW-0663">Pyridoxal phosphate</keyword>
<sequence>MDKRAVAVLSTSNLIHNLNVIKSCSRGAKIIAMVKANAYGHGIRSVSLRIAPLVDALGVASVEEAMILRNGLNIKTPIILMQGVLEQYDLILASNNDLDVVLHNHAQLDWFLNLDLKQKLKVWIKVNTGLGRLGFPVSEVYKVYEAVMKSGKVLGPVRIISHFACADDPNHELNYKQIGLFQNIVDTIDAEFSLCNSAGIFNFPDYVFDYVRPGLALYGASPVLGKMASEFDLRPVMTVSTILTSIQKFKKGDYIGYGGLYVCPEDMLVGIASFGYGDGYPMNNEGRAQVLVNDKLCSVIGKVSMDMIAMDLRECPNARVGDKVILWGEGLPVEALASQTHNSPYNLLTGVQNRVKFIWQ</sequence>
<dbReference type="Gene3D" id="3.20.20.10">
    <property type="entry name" value="Alanine racemase"/>
    <property type="match status" value="1"/>
</dbReference>
<proteinExistence type="inferred from homology"/>
<dbReference type="Pfam" id="PF00842">
    <property type="entry name" value="Ala_racemase_C"/>
    <property type="match status" value="1"/>
</dbReference>
<evidence type="ECO:0000256" key="9">
    <source>
        <dbReference type="PIRSR" id="PIRSR600821-50"/>
    </source>
</evidence>
<feature type="domain" description="Alanine racemase C-terminal" evidence="11">
    <location>
        <begin position="236"/>
        <end position="360"/>
    </location>
</feature>
<comment type="similarity">
    <text evidence="3 8">Belongs to the alanine racemase family.</text>
</comment>
<dbReference type="NCBIfam" id="TIGR00492">
    <property type="entry name" value="alr"/>
    <property type="match status" value="1"/>
</dbReference>
<dbReference type="InterPro" id="IPR011079">
    <property type="entry name" value="Ala_racemase_C"/>
</dbReference>
<dbReference type="EMBL" id="CP027845">
    <property type="protein sequence ID" value="AVP87110.1"/>
    <property type="molecule type" value="Genomic_DNA"/>
</dbReference>
<comment type="catalytic activity">
    <reaction evidence="1 8">
        <text>L-alanine = D-alanine</text>
        <dbReference type="Rhea" id="RHEA:20249"/>
        <dbReference type="ChEBI" id="CHEBI:57416"/>
        <dbReference type="ChEBI" id="CHEBI:57972"/>
        <dbReference type="EC" id="5.1.1.1"/>
    </reaction>
</comment>
<keyword evidence="13" id="KW-1185">Reference proteome</keyword>
<dbReference type="EC" id="5.1.1.1" evidence="4 8"/>
<dbReference type="SUPFAM" id="SSF51419">
    <property type="entry name" value="PLP-binding barrel"/>
    <property type="match status" value="1"/>
</dbReference>
<gene>
    <name evidence="12" type="ORF">phytr_1510</name>
</gene>
<evidence type="ECO:0000256" key="10">
    <source>
        <dbReference type="PIRSR" id="PIRSR600821-52"/>
    </source>
</evidence>
<feature type="active site" description="Proton acceptor; specific for L-alanine" evidence="8">
    <location>
        <position position="257"/>
    </location>
</feature>
<dbReference type="UniPathway" id="UPA00042">
    <property type="reaction ID" value="UER00497"/>
</dbReference>
<evidence type="ECO:0000256" key="4">
    <source>
        <dbReference type="ARBA" id="ARBA00013089"/>
    </source>
</evidence>
<dbReference type="InterPro" id="IPR000821">
    <property type="entry name" value="Ala_racemase"/>
</dbReference>
<dbReference type="Gene3D" id="2.40.37.10">
    <property type="entry name" value="Lyase, Ornithine Decarboxylase, Chain A, domain 1"/>
    <property type="match status" value="1"/>
</dbReference>
<evidence type="ECO:0000259" key="11">
    <source>
        <dbReference type="SMART" id="SM01005"/>
    </source>
</evidence>
<comment type="pathway">
    <text evidence="7 8">Amino-acid biosynthesis; D-alanine biosynthesis; D-alanine from L-alanine: step 1/1.</text>
</comment>
<feature type="active site" description="Proton acceptor; specific for D-alanine" evidence="8">
    <location>
        <position position="35"/>
    </location>
</feature>
<evidence type="ECO:0000313" key="12">
    <source>
        <dbReference type="EMBL" id="AVP87110.1"/>
    </source>
</evidence>
<dbReference type="OrthoDB" id="9813814at2"/>